<evidence type="ECO:0000313" key="2">
    <source>
        <dbReference type="Proteomes" id="UP000321408"/>
    </source>
</evidence>
<dbReference type="Proteomes" id="UP000321408">
    <property type="component" value="Chromosome"/>
</dbReference>
<dbReference type="KEGG" id="psyt:DSAG12_00562"/>
<organism evidence="1 2">
    <name type="scientific">Promethearchaeum syntrophicum</name>
    <dbReference type="NCBI Taxonomy" id="2594042"/>
    <lineage>
        <taxon>Archaea</taxon>
        <taxon>Promethearchaeati</taxon>
        <taxon>Promethearchaeota</taxon>
        <taxon>Promethearchaeia</taxon>
        <taxon>Promethearchaeales</taxon>
        <taxon>Promethearchaeaceae</taxon>
        <taxon>Promethearchaeum</taxon>
    </lineage>
</organism>
<dbReference type="RefSeq" id="WP_147661691.1">
    <property type="nucleotide sequence ID" value="NZ_CP042905.2"/>
</dbReference>
<gene>
    <name evidence="1" type="ORF">DSAG12_00562</name>
</gene>
<accession>A0A5B9D7D9</accession>
<evidence type="ECO:0000313" key="1">
    <source>
        <dbReference type="EMBL" id="QEE14747.1"/>
    </source>
</evidence>
<dbReference type="EMBL" id="CP042905">
    <property type="protein sequence ID" value="QEE14747.1"/>
    <property type="molecule type" value="Genomic_DNA"/>
</dbReference>
<keyword evidence="2" id="KW-1185">Reference proteome</keyword>
<name>A0A5B9D7D9_9ARCH</name>
<dbReference type="GeneID" id="41328567"/>
<proteinExistence type="predicted"/>
<reference evidence="1 2" key="1">
    <citation type="journal article" date="2020" name="Nature">
        <title>Isolation of an archaeon at the prokaryote-eukaryote interface.</title>
        <authorList>
            <person name="Imachi H."/>
            <person name="Nobu M.K."/>
            <person name="Nakahara N."/>
            <person name="Morono Y."/>
            <person name="Ogawara M."/>
            <person name="Takaki Y."/>
            <person name="Takano Y."/>
            <person name="Uematsu K."/>
            <person name="Ikuta T."/>
            <person name="Ito M."/>
            <person name="Matsui Y."/>
            <person name="Miyazaki M."/>
            <person name="Murata K."/>
            <person name="Saito Y."/>
            <person name="Sakai S."/>
            <person name="Song C."/>
            <person name="Tasumi E."/>
            <person name="Yamanaka Y."/>
            <person name="Yamaguchi T."/>
            <person name="Kamagata Y."/>
            <person name="Tamaki H."/>
            <person name="Takai K."/>
        </authorList>
    </citation>
    <scope>NUCLEOTIDE SEQUENCE [LARGE SCALE GENOMIC DNA]</scope>
    <source>
        <strain evidence="1 2">MK-D1</strain>
    </source>
</reference>
<protein>
    <submittedName>
        <fullName evidence="1">Uncharacterized protein</fullName>
    </submittedName>
</protein>
<sequence length="163" mass="19466">MEKLKIFNFLYDFEENKKVNLSEALKLLEKTPFPKVINEKEIYAINDDTFIMTKNSDSEDNAVGFMKKNGEIIQFLRLFEDEWEIDIPIQNLQTKSWTGETYLFDGLSIYDVKKIVRVFFRDADLISSIVENFEARDNYNEDDDKFKLEMDVKFKKWVNQRSN</sequence>
<dbReference type="AlphaFoldDB" id="A0A5B9D7D9"/>
<reference evidence="1 2" key="2">
    <citation type="journal article" date="2024" name="Int. J. Syst. Evol. Microbiol.">
        <title>Promethearchaeum syntrophicum gen. nov., sp. nov., an anaerobic, obligately syntrophic archaeon, the first isolate of the lineage 'Asgard' archaea, and proposal of the new archaeal phylum Promethearchaeota phyl. nov. and kingdom Promethearchaeati regn. nov.</title>
        <authorList>
            <person name="Imachi H."/>
            <person name="Nobu M.K."/>
            <person name="Kato S."/>
            <person name="Takaki Y."/>
            <person name="Miyazaki M."/>
            <person name="Miyata M."/>
            <person name="Ogawara M."/>
            <person name="Saito Y."/>
            <person name="Sakai S."/>
            <person name="Tahara Y.O."/>
            <person name="Takano Y."/>
            <person name="Tasumi E."/>
            <person name="Uematsu K."/>
            <person name="Yoshimura T."/>
            <person name="Itoh T."/>
            <person name="Ohkuma M."/>
            <person name="Takai K."/>
        </authorList>
    </citation>
    <scope>NUCLEOTIDE SEQUENCE [LARGE SCALE GENOMIC DNA]</scope>
    <source>
        <strain evidence="1 2">MK-D1</strain>
    </source>
</reference>